<reference evidence="4" key="1">
    <citation type="journal article" date="2021" name="Cell">
        <title>Tracing the genetic footprints of vertebrate landing in non-teleost ray-finned fishes.</title>
        <authorList>
            <person name="Bi X."/>
            <person name="Wang K."/>
            <person name="Yang L."/>
            <person name="Pan H."/>
            <person name="Jiang H."/>
            <person name="Wei Q."/>
            <person name="Fang M."/>
            <person name="Yu H."/>
            <person name="Zhu C."/>
            <person name="Cai Y."/>
            <person name="He Y."/>
            <person name="Gan X."/>
            <person name="Zeng H."/>
            <person name="Yu D."/>
            <person name="Zhu Y."/>
            <person name="Jiang H."/>
            <person name="Qiu Q."/>
            <person name="Yang H."/>
            <person name="Zhang Y.E."/>
            <person name="Wang W."/>
            <person name="Zhu M."/>
            <person name="He S."/>
            <person name="Zhang G."/>
        </authorList>
    </citation>
    <scope>NUCLEOTIDE SEQUENCE</scope>
    <source>
        <strain evidence="4">Pddl_001</strain>
    </source>
</reference>
<evidence type="ECO:0000259" key="2">
    <source>
        <dbReference type="Pfam" id="PF01498"/>
    </source>
</evidence>
<dbReference type="Gene3D" id="3.30.420.10">
    <property type="entry name" value="Ribonuclease H-like superfamily/Ribonuclease H"/>
    <property type="match status" value="1"/>
</dbReference>
<dbReference type="SUPFAM" id="SSF46689">
    <property type="entry name" value="Homeodomain-like"/>
    <property type="match status" value="1"/>
</dbReference>
<feature type="non-terminal residue" evidence="4">
    <location>
        <position position="341"/>
    </location>
</feature>
<evidence type="ECO:0000313" key="5">
    <source>
        <dbReference type="Proteomes" id="UP001166093"/>
    </source>
</evidence>
<evidence type="ECO:0000259" key="3">
    <source>
        <dbReference type="Pfam" id="PF13358"/>
    </source>
</evidence>
<organism evidence="4 5">
    <name type="scientific">Polyodon spathula</name>
    <name type="common">North American paddlefish</name>
    <name type="synonym">Squalus spathula</name>
    <dbReference type="NCBI Taxonomy" id="7913"/>
    <lineage>
        <taxon>Eukaryota</taxon>
        <taxon>Metazoa</taxon>
        <taxon>Chordata</taxon>
        <taxon>Craniata</taxon>
        <taxon>Vertebrata</taxon>
        <taxon>Euteleostomi</taxon>
        <taxon>Actinopterygii</taxon>
        <taxon>Chondrostei</taxon>
        <taxon>Acipenseriformes</taxon>
        <taxon>Polyodontidae</taxon>
        <taxon>Polyodon</taxon>
    </lineage>
</organism>
<gene>
    <name evidence="4" type="primary">Tcb2_0</name>
    <name evidence="4" type="ORF">GTO93_0016161</name>
</gene>
<keyword evidence="5" id="KW-1185">Reference proteome</keyword>
<feature type="region of interest" description="Disordered" evidence="1">
    <location>
        <begin position="85"/>
        <end position="108"/>
    </location>
</feature>
<evidence type="ECO:0000256" key="1">
    <source>
        <dbReference type="SAM" id="MobiDB-lite"/>
    </source>
</evidence>
<protein>
    <submittedName>
        <fullName evidence="4">TCB2 transposase</fullName>
    </submittedName>
</protein>
<accession>A0ABS2XD71</accession>
<dbReference type="InterPro" id="IPR038717">
    <property type="entry name" value="Tc1-like_DDE_dom"/>
</dbReference>
<feature type="domain" description="Tc1-like transposase DDE" evidence="3">
    <location>
        <begin position="146"/>
        <end position="301"/>
    </location>
</feature>
<dbReference type="NCBIfam" id="NF033545">
    <property type="entry name" value="transpos_IS630"/>
    <property type="match status" value="1"/>
</dbReference>
<dbReference type="Proteomes" id="UP001166093">
    <property type="component" value="Unassembled WGS sequence"/>
</dbReference>
<evidence type="ECO:0000313" key="4">
    <source>
        <dbReference type="EMBL" id="MBN3272199.1"/>
    </source>
</evidence>
<feature type="non-terminal residue" evidence="4">
    <location>
        <position position="1"/>
    </location>
</feature>
<dbReference type="InterPro" id="IPR036397">
    <property type="entry name" value="RNaseH_sf"/>
</dbReference>
<dbReference type="PANTHER" id="PTHR23022:SF135">
    <property type="entry name" value="SI:DKEY-77F5.3"/>
    <property type="match status" value="1"/>
</dbReference>
<dbReference type="InterPro" id="IPR009057">
    <property type="entry name" value="Homeodomain-like_sf"/>
</dbReference>
<dbReference type="InterPro" id="IPR036388">
    <property type="entry name" value="WH-like_DNA-bd_sf"/>
</dbReference>
<dbReference type="Pfam" id="PF13358">
    <property type="entry name" value="DDE_3"/>
    <property type="match status" value="1"/>
</dbReference>
<proteinExistence type="predicted"/>
<sequence>MARLSTATRHKVVILHQQGLSQAEISRQTGVSRCAVQALLKKHKETGNVEDRRRSGRPRKLTAADERHIMLTSLCNRKMSSSAISSELAENSGTEGHPSTVRRSLVRSGLHGRLAAKKPYLRRGNKAKRLNYARKHRNWGAEKWQQVLWTDESKFEIFGCSRRQFVRRRAGERYTNECLQATVKHGGGSLQVWGCISANGVGDLVRINGLLNAEKYRQILIHHAIPSGRHLIGPKFILQHDNDPKHTAKVIKNYLQRKEEQGVLEVMVWPPQSPDLNIIESVWDYMKREKQLRLPKSTEELWLVLQDVWANLPAEFLQKLCASVPRRIDAVLKAKGGHTKY</sequence>
<comment type="caution">
    <text evidence="4">The sequence shown here is derived from an EMBL/GenBank/DDBJ whole genome shotgun (WGS) entry which is preliminary data.</text>
</comment>
<dbReference type="Pfam" id="PF01498">
    <property type="entry name" value="HTH_Tnp_Tc3_2"/>
    <property type="match status" value="1"/>
</dbReference>
<dbReference type="Gene3D" id="1.10.10.10">
    <property type="entry name" value="Winged helix-like DNA-binding domain superfamily/Winged helix DNA-binding domain"/>
    <property type="match status" value="1"/>
</dbReference>
<feature type="compositionally biased region" description="Polar residues" evidence="1">
    <location>
        <begin position="85"/>
        <end position="94"/>
    </location>
</feature>
<name>A0ABS2XD71_POLSP</name>
<dbReference type="Pfam" id="PF13551">
    <property type="entry name" value="HTH_29"/>
    <property type="match status" value="1"/>
</dbReference>
<dbReference type="EMBL" id="JAAWVQ010017611">
    <property type="protein sequence ID" value="MBN3272199.1"/>
    <property type="molecule type" value="Genomic_DNA"/>
</dbReference>
<feature type="domain" description="Transposase Tc1-like" evidence="2">
    <location>
        <begin position="67"/>
        <end position="138"/>
    </location>
</feature>
<dbReference type="InterPro" id="IPR002492">
    <property type="entry name" value="Transposase_Tc1-like"/>
</dbReference>
<dbReference type="InterPro" id="IPR052338">
    <property type="entry name" value="Transposase_5"/>
</dbReference>
<dbReference type="PANTHER" id="PTHR23022">
    <property type="entry name" value="TRANSPOSABLE ELEMENT-RELATED"/>
    <property type="match status" value="1"/>
</dbReference>
<dbReference type="InterPro" id="IPR047655">
    <property type="entry name" value="Transpos_IS630-like"/>
</dbReference>